<dbReference type="SUPFAM" id="SSF57850">
    <property type="entry name" value="RING/U-box"/>
    <property type="match status" value="1"/>
</dbReference>
<feature type="domain" description="RING-type" evidence="5">
    <location>
        <begin position="361"/>
        <end position="400"/>
    </location>
</feature>
<dbReference type="Pfam" id="PF03105">
    <property type="entry name" value="SPX"/>
    <property type="match status" value="1"/>
</dbReference>
<gene>
    <name evidence="7" type="ORF">E4U57_006106</name>
</gene>
<keyword evidence="8" id="KW-1185">Reference proteome</keyword>
<organism evidence="7 8">
    <name type="scientific">Claviceps arundinis</name>
    <dbReference type="NCBI Taxonomy" id="1623583"/>
    <lineage>
        <taxon>Eukaryota</taxon>
        <taxon>Fungi</taxon>
        <taxon>Dikarya</taxon>
        <taxon>Ascomycota</taxon>
        <taxon>Pezizomycotina</taxon>
        <taxon>Sordariomycetes</taxon>
        <taxon>Hypocreomycetidae</taxon>
        <taxon>Hypocreales</taxon>
        <taxon>Clavicipitaceae</taxon>
        <taxon>Claviceps</taxon>
    </lineage>
</organism>
<dbReference type="PROSITE" id="PS50089">
    <property type="entry name" value="ZF_RING_2"/>
    <property type="match status" value="1"/>
</dbReference>
<dbReference type="SMART" id="SM00184">
    <property type="entry name" value="RING"/>
    <property type="match status" value="1"/>
</dbReference>
<dbReference type="PANTHER" id="PTHR23327:SF51">
    <property type="entry name" value="TRANSCRIPTIONAL REGULATOR OF YEAST FORM ADHERENCE 3"/>
    <property type="match status" value="1"/>
</dbReference>
<dbReference type="PROSITE" id="PS00518">
    <property type="entry name" value="ZF_RING_1"/>
    <property type="match status" value="1"/>
</dbReference>
<accession>A0ABQ7P2D3</accession>
<dbReference type="InterPro" id="IPR017907">
    <property type="entry name" value="Znf_RING_CS"/>
</dbReference>
<keyword evidence="2 4" id="KW-0863">Zinc-finger</keyword>
<evidence type="ECO:0000256" key="2">
    <source>
        <dbReference type="ARBA" id="ARBA00022771"/>
    </source>
</evidence>
<feature type="domain" description="SPX" evidence="6">
    <location>
        <begin position="1"/>
        <end position="308"/>
    </location>
</feature>
<reference evidence="7 8" key="1">
    <citation type="journal article" date="2020" name="bioRxiv">
        <title>Whole genome comparisons of ergot fungi reveals the divergence and evolution of species within the genus Claviceps are the result of varying mechanisms driving genome evolution and host range expansion.</title>
        <authorList>
            <person name="Wyka S.A."/>
            <person name="Mondo S.J."/>
            <person name="Liu M."/>
            <person name="Dettman J."/>
            <person name="Nalam V."/>
            <person name="Broders K.D."/>
        </authorList>
    </citation>
    <scope>NUCLEOTIDE SEQUENCE [LARGE SCALE GENOMIC DNA]</scope>
    <source>
        <strain evidence="7 8">LM583</strain>
    </source>
</reference>
<proteinExistence type="predicted"/>
<dbReference type="InterPro" id="IPR001841">
    <property type="entry name" value="Znf_RING"/>
</dbReference>
<sequence>MKFARDFKETLASQDFPSHWVKNAIPYGQLKKCLKKVQQELHDLGLDPDTLRALLDPNTTAPVALQYRLKAANNSSFVRPKLTVYVHMQDGIAVDASLTPTTRAFFERIAAEIRSDHEFGEILQKPTPNLVQHGGNSQHDNYEKVEVPLVFDGKFFDLLQSDVNNLDALQIEERQRMTADVVELGKEISLVCRTSRFSKSDLSRWRYIFELYLDAEIFFGTHERDHGNRSSRMALKQLQWFQVEVERRELAKEFKLRESHAAFVRFVNLNLSLLKNLQFQELNKLAIFKILKSTFTSGLETHSQLTSSIEFDKRTSLGVSKTFHSTIQSEGLLSRDIAKDVCAKMSQELVTVVPQLNDYLCPVCFSVAYRPVRLHCSHVFCIRCIVKIQRRNEKYCPLCRADVVMSASADNLDRTLEKYMKRYFAKEVKEKQRTNEIERGIEDYGPNYAHHDCSVM</sequence>
<dbReference type="PROSITE" id="PS51382">
    <property type="entry name" value="SPX"/>
    <property type="match status" value="1"/>
</dbReference>
<evidence type="ECO:0000256" key="1">
    <source>
        <dbReference type="ARBA" id="ARBA00022723"/>
    </source>
</evidence>
<evidence type="ECO:0000313" key="8">
    <source>
        <dbReference type="Proteomes" id="UP000742024"/>
    </source>
</evidence>
<protein>
    <recommendedName>
        <fullName evidence="9">RING-14 protein</fullName>
    </recommendedName>
</protein>
<evidence type="ECO:0008006" key="9">
    <source>
        <dbReference type="Google" id="ProtNLM"/>
    </source>
</evidence>
<dbReference type="PANTHER" id="PTHR23327">
    <property type="entry name" value="RING FINGER PROTEIN 127"/>
    <property type="match status" value="1"/>
</dbReference>
<evidence type="ECO:0000259" key="5">
    <source>
        <dbReference type="PROSITE" id="PS50089"/>
    </source>
</evidence>
<dbReference type="InterPro" id="IPR013083">
    <property type="entry name" value="Znf_RING/FYVE/PHD"/>
</dbReference>
<evidence type="ECO:0000313" key="7">
    <source>
        <dbReference type="EMBL" id="KAG5952493.1"/>
    </source>
</evidence>
<evidence type="ECO:0000259" key="6">
    <source>
        <dbReference type="PROSITE" id="PS51382"/>
    </source>
</evidence>
<dbReference type="Pfam" id="PF00097">
    <property type="entry name" value="zf-C3HC4"/>
    <property type="match status" value="1"/>
</dbReference>
<comment type="caution">
    <text evidence="7">The sequence shown here is derived from an EMBL/GenBank/DDBJ whole genome shotgun (WGS) entry which is preliminary data.</text>
</comment>
<name>A0ABQ7P2D3_9HYPO</name>
<dbReference type="EMBL" id="SRPR01000504">
    <property type="protein sequence ID" value="KAG5952493.1"/>
    <property type="molecule type" value="Genomic_DNA"/>
</dbReference>
<dbReference type="InterPro" id="IPR018957">
    <property type="entry name" value="Znf_C3HC4_RING-type"/>
</dbReference>
<evidence type="ECO:0000256" key="3">
    <source>
        <dbReference type="ARBA" id="ARBA00022833"/>
    </source>
</evidence>
<keyword evidence="3" id="KW-0862">Zinc</keyword>
<dbReference type="InterPro" id="IPR004331">
    <property type="entry name" value="SPX_dom"/>
</dbReference>
<dbReference type="Proteomes" id="UP000742024">
    <property type="component" value="Unassembled WGS sequence"/>
</dbReference>
<dbReference type="Gene3D" id="3.30.40.10">
    <property type="entry name" value="Zinc/RING finger domain, C3HC4 (zinc finger)"/>
    <property type="match status" value="1"/>
</dbReference>
<evidence type="ECO:0000256" key="4">
    <source>
        <dbReference type="PROSITE-ProRule" id="PRU00175"/>
    </source>
</evidence>
<keyword evidence="1" id="KW-0479">Metal-binding</keyword>